<feature type="region of interest" description="Disordered" evidence="5">
    <location>
        <begin position="1113"/>
        <end position="1204"/>
    </location>
</feature>
<dbReference type="SMART" id="SM00320">
    <property type="entry name" value="WD40"/>
    <property type="match status" value="2"/>
</dbReference>
<organism evidence="6 7">
    <name type="scientific">Blepharisma stoltei</name>
    <dbReference type="NCBI Taxonomy" id="1481888"/>
    <lineage>
        <taxon>Eukaryota</taxon>
        <taxon>Sar</taxon>
        <taxon>Alveolata</taxon>
        <taxon>Ciliophora</taxon>
        <taxon>Postciliodesmatophora</taxon>
        <taxon>Heterotrichea</taxon>
        <taxon>Heterotrichida</taxon>
        <taxon>Blepharismidae</taxon>
        <taxon>Blepharisma</taxon>
    </lineage>
</organism>
<dbReference type="SUPFAM" id="SSF50978">
    <property type="entry name" value="WD40 repeat-like"/>
    <property type="match status" value="1"/>
</dbReference>
<dbReference type="AlphaFoldDB" id="A0AAU9K397"/>
<dbReference type="InterPro" id="IPR015943">
    <property type="entry name" value="WD40/YVTN_repeat-like_dom_sf"/>
</dbReference>
<dbReference type="PANTHER" id="PTHR19853:SF1">
    <property type="entry name" value="TBC1 DOMAIN FAMILY MEMBER 31"/>
    <property type="match status" value="1"/>
</dbReference>
<dbReference type="GO" id="GO:0036064">
    <property type="term" value="C:ciliary basal body"/>
    <property type="evidence" value="ECO:0007669"/>
    <property type="project" value="TreeGrafter"/>
</dbReference>
<dbReference type="EMBL" id="CAJZBQ010000054">
    <property type="protein sequence ID" value="CAG9332332.1"/>
    <property type="molecule type" value="Genomic_DNA"/>
</dbReference>
<dbReference type="Gene3D" id="1.10.472.80">
    <property type="entry name" value="Ypt/Rab-GAP domain of gyp1p, domain 3"/>
    <property type="match status" value="1"/>
</dbReference>
<protein>
    <recommendedName>
        <fullName evidence="8">WD repeat-containing protein 67</fullName>
    </recommendedName>
</protein>
<evidence type="ECO:0000256" key="1">
    <source>
        <dbReference type="ARBA" id="ARBA00022574"/>
    </source>
</evidence>
<feature type="compositionally biased region" description="Low complexity" evidence="5">
    <location>
        <begin position="1166"/>
        <end position="1186"/>
    </location>
</feature>
<reference evidence="6" key="1">
    <citation type="submission" date="2021-09" db="EMBL/GenBank/DDBJ databases">
        <authorList>
            <consortium name="AG Swart"/>
            <person name="Singh M."/>
            <person name="Singh A."/>
            <person name="Seah K."/>
            <person name="Emmerich C."/>
        </authorList>
    </citation>
    <scope>NUCLEOTIDE SEQUENCE</scope>
    <source>
        <strain evidence="6">ATCC30299</strain>
    </source>
</reference>
<evidence type="ECO:0000256" key="3">
    <source>
        <dbReference type="PROSITE-ProRule" id="PRU00221"/>
    </source>
</evidence>
<keyword evidence="4" id="KW-0175">Coiled coil</keyword>
<comment type="caution">
    <text evidence="6">The sequence shown here is derived from an EMBL/GenBank/DDBJ whole genome shotgun (WGS) entry which is preliminary data.</text>
</comment>
<evidence type="ECO:0000256" key="5">
    <source>
        <dbReference type="SAM" id="MobiDB-lite"/>
    </source>
</evidence>
<dbReference type="Proteomes" id="UP001162131">
    <property type="component" value="Unassembled WGS sequence"/>
</dbReference>
<evidence type="ECO:0000256" key="4">
    <source>
        <dbReference type="SAM" id="Coils"/>
    </source>
</evidence>
<keyword evidence="1 3" id="KW-0853">WD repeat</keyword>
<evidence type="ECO:0000313" key="6">
    <source>
        <dbReference type="EMBL" id="CAG9332332.1"/>
    </source>
</evidence>
<dbReference type="InterPro" id="IPR001680">
    <property type="entry name" value="WD40_rpt"/>
</dbReference>
<keyword evidence="2" id="KW-0677">Repeat</keyword>
<dbReference type="PROSITE" id="PS50082">
    <property type="entry name" value="WD_REPEATS_2"/>
    <property type="match status" value="1"/>
</dbReference>
<proteinExistence type="predicted"/>
<dbReference type="PANTHER" id="PTHR19853">
    <property type="entry name" value="WD REPEAT CONTAINING PROTEIN 3 WDR3"/>
    <property type="match status" value="1"/>
</dbReference>
<dbReference type="InterPro" id="IPR051570">
    <property type="entry name" value="TBC1_cilium_biogenesis"/>
</dbReference>
<dbReference type="GO" id="GO:0060271">
    <property type="term" value="P:cilium assembly"/>
    <property type="evidence" value="ECO:0007669"/>
    <property type="project" value="TreeGrafter"/>
</dbReference>
<feature type="repeat" description="WD" evidence="3">
    <location>
        <begin position="157"/>
        <end position="198"/>
    </location>
</feature>
<dbReference type="Gene3D" id="2.130.10.10">
    <property type="entry name" value="YVTN repeat-like/Quinoprotein amine dehydrogenase"/>
    <property type="match status" value="1"/>
</dbReference>
<feature type="coiled-coil region" evidence="4">
    <location>
        <begin position="867"/>
        <end position="1064"/>
    </location>
</feature>
<feature type="coiled-coil region" evidence="4">
    <location>
        <begin position="698"/>
        <end position="762"/>
    </location>
</feature>
<evidence type="ECO:0000313" key="7">
    <source>
        <dbReference type="Proteomes" id="UP001162131"/>
    </source>
</evidence>
<dbReference type="InterPro" id="IPR036322">
    <property type="entry name" value="WD40_repeat_dom_sf"/>
</dbReference>
<accession>A0AAU9K397</accession>
<evidence type="ECO:0000256" key="2">
    <source>
        <dbReference type="ARBA" id="ARBA00022737"/>
    </source>
</evidence>
<evidence type="ECO:0008006" key="8">
    <source>
        <dbReference type="Google" id="ProtNLM"/>
    </source>
</evidence>
<name>A0AAU9K397_9CILI</name>
<sequence length="1204" mass="141020">MANTLTISAPSGRIWPKKPDLSPEGLFLSIDFSPSSSTPASATSFYATSSETLYTSDTRGNATQFLLSQNRYLQPVRKSPQVSKLLITPENDYLLLALKPKGLEIYSMNGKKFGSFFDHKFEIKGFDINHIRKSILSYSSDAVVIWDMNNWRKIRTMYARSNSYSMVKFSPDGQSIITCFREGTIFQWSLSTNDLEKQFAMSSIDIFDFNQGILYGVGKDLSIKVWRLDSPQKLEYSFGPIPGVKDFSKMQCYKRHVVLSADNGRLYFIDPVECKIEFEFQIGTLFIVDFQIIHDKLFLILSNGTVNAYDFSTLLNKCTSIANKRLSMGLEENLVYTHLPKSTFNETFIHPNLDSNPPLNPKEDVLFTKIGTNMSILSTPTGSSSVSDTLQCQHELFINLFKQAKLDPHDCKIQHCQLRRILHYYGEYPEEHRSLIWRFLLQTPGNREAFKGLTDRGTHPNFAYIFKDMKNMSHNDYDKTEKVCSALAYWSPFFGEIDYLPKLVHPFGKVYPGDDLSCFEVVASVIVHWLQHWFEFFPNAPVVCLQSIDNILMANSQQMYDFLLEKLGNLSVITWPLLKSWLFDVVPHGDWVKIVDFLFTDWDKPELTLYMIAMYILYYKKRIFALQKKKDVINFFNTKRPLKVKKFMKNVFNLYENAGTKTSVVAFNVKLPLTPIQYPLFTGYPKYVVESIDDIAEQIKIEEELKNKEKEYKEGLQKRLNNIEEQEDEFQQRTHAAINAEREKFQQLKIEEKERLEVMKQNDREAREKRLHQIERIEEEGKNYVDRQKSRRAALLEKLHGDIEFNKNRQDYYQQYLMEEEALNALEYRATQRLLGLLKAREAEESAKKAKIPDLFYDREVDLKDRLLQAKWALEEQERKISQAARENLQKEEKELEDNQKLLSKNAINRRVEELEREIKILDLEKERKLRHLAEDELHRNEEFNEDYQRHLKILKKKEEANLNELQQCEQENELRRAKERFEIIMQERENQLNERLKQQKAMLEIENENSQREAEEKLITIRKEQEQKSLMEEKKLQEEILKLEIERRAEKQLEQQILFKEKELREKNIFEKVLHDTEKRLSDSVDYVQPVAEGEKGYNDYLSKANQITQKRVNSEQGYSGHQSYSNSSSSGNKYSSMSSSYHSSYQSSQSSKQTPPLPVRMNPNYSSSSENSEESFNLSQSENSQGEYLTRHTAPAYSSEID</sequence>
<keyword evidence="7" id="KW-1185">Reference proteome</keyword>
<gene>
    <name evidence="6" type="ORF">BSTOLATCC_MIC55782</name>
</gene>
<feature type="compositionally biased region" description="Low complexity" evidence="5">
    <location>
        <begin position="1118"/>
        <end position="1155"/>
    </location>
</feature>